<sequence>MSALHLYELRPDAATSGVHPAGRIVLVVAGSEVDASAAIRRALHPGDDDPRFAGSSAPLALEDLGPHDGPEEPGAVFVDGYRIAC</sequence>
<dbReference type="AlphaFoldDB" id="A0A4R6RKW9"/>
<protein>
    <submittedName>
        <fullName evidence="2">Uncharacterized protein</fullName>
    </submittedName>
</protein>
<comment type="caution">
    <text evidence="2">The sequence shown here is derived from an EMBL/GenBank/DDBJ whole genome shotgun (WGS) entry which is preliminary data.</text>
</comment>
<evidence type="ECO:0000313" key="3">
    <source>
        <dbReference type="Proteomes" id="UP000294547"/>
    </source>
</evidence>
<accession>A0A4R6RKW9</accession>
<dbReference type="Proteomes" id="UP000294547">
    <property type="component" value="Unassembled WGS sequence"/>
</dbReference>
<dbReference type="RefSeq" id="WP_126535934.1">
    <property type="nucleotide sequence ID" value="NZ_BSPM01000008.1"/>
</dbReference>
<proteinExistence type="predicted"/>
<reference evidence="2 3" key="1">
    <citation type="submission" date="2019-03" db="EMBL/GenBank/DDBJ databases">
        <title>Genomic Encyclopedia of Type Strains, Phase IV (KMG-IV): sequencing the most valuable type-strain genomes for metagenomic binning, comparative biology and taxonomic classification.</title>
        <authorList>
            <person name="Goeker M."/>
        </authorList>
    </citation>
    <scope>NUCLEOTIDE SEQUENCE [LARGE SCALE GENOMIC DNA]</scope>
    <source>
        <strain evidence="2 3">DSM 102969</strain>
    </source>
</reference>
<feature type="region of interest" description="Disordered" evidence="1">
    <location>
        <begin position="44"/>
        <end position="72"/>
    </location>
</feature>
<evidence type="ECO:0000256" key="1">
    <source>
        <dbReference type="SAM" id="MobiDB-lite"/>
    </source>
</evidence>
<gene>
    <name evidence="2" type="ORF">EDD54_1047</name>
</gene>
<dbReference type="EMBL" id="SNXY01000006">
    <property type="protein sequence ID" value="TDP87160.1"/>
    <property type="molecule type" value="Genomic_DNA"/>
</dbReference>
<keyword evidence="3" id="KW-1185">Reference proteome</keyword>
<organism evidence="2 3">
    <name type="scientific">Oharaeibacter diazotrophicus</name>
    <dbReference type="NCBI Taxonomy" id="1920512"/>
    <lineage>
        <taxon>Bacteria</taxon>
        <taxon>Pseudomonadati</taxon>
        <taxon>Pseudomonadota</taxon>
        <taxon>Alphaproteobacteria</taxon>
        <taxon>Hyphomicrobiales</taxon>
        <taxon>Pleomorphomonadaceae</taxon>
        <taxon>Oharaeibacter</taxon>
    </lineage>
</organism>
<name>A0A4R6RKW9_9HYPH</name>
<evidence type="ECO:0000313" key="2">
    <source>
        <dbReference type="EMBL" id="TDP87160.1"/>
    </source>
</evidence>